<dbReference type="AlphaFoldDB" id="A0A2J8A1M3"/>
<evidence type="ECO:0000256" key="1">
    <source>
        <dbReference type="ARBA" id="ARBA00022741"/>
    </source>
</evidence>
<organism evidence="4 5">
    <name type="scientific">Tetrabaena socialis</name>
    <dbReference type="NCBI Taxonomy" id="47790"/>
    <lineage>
        <taxon>Eukaryota</taxon>
        <taxon>Viridiplantae</taxon>
        <taxon>Chlorophyta</taxon>
        <taxon>core chlorophytes</taxon>
        <taxon>Chlorophyceae</taxon>
        <taxon>CS clade</taxon>
        <taxon>Chlamydomonadales</taxon>
        <taxon>Tetrabaenaceae</taxon>
        <taxon>Tetrabaena</taxon>
    </lineage>
</organism>
<dbReference type="Gene3D" id="2.40.30.10">
    <property type="entry name" value="Translation factors"/>
    <property type="match status" value="1"/>
</dbReference>
<evidence type="ECO:0000313" key="4">
    <source>
        <dbReference type="EMBL" id="PNH06429.1"/>
    </source>
</evidence>
<name>A0A2J8A1M3_9CHLO</name>
<protein>
    <submittedName>
        <fullName evidence="4">GTP-binding protein AGP-1</fullName>
    </submittedName>
</protein>
<feature type="compositionally biased region" description="Gly residues" evidence="3">
    <location>
        <begin position="233"/>
        <end position="244"/>
    </location>
</feature>
<dbReference type="GO" id="GO:0005525">
    <property type="term" value="F:GTP binding"/>
    <property type="evidence" value="ECO:0007669"/>
    <property type="project" value="UniProtKB-KW"/>
</dbReference>
<dbReference type="PANTHER" id="PTHR43721:SF9">
    <property type="entry name" value="GTP-BINDING PROTEIN 1"/>
    <property type="match status" value="1"/>
</dbReference>
<dbReference type="EMBL" id="PGGS01000237">
    <property type="protein sequence ID" value="PNH06429.1"/>
    <property type="molecule type" value="Genomic_DNA"/>
</dbReference>
<dbReference type="Proteomes" id="UP000236333">
    <property type="component" value="Unassembled WGS sequence"/>
</dbReference>
<sequence>MATEWQQIRASAIGVAAAWLQQHIQQRPAPAGSGLLDVLLKPRRGDANRRKGLDLVRLFYNLLPQRQRWVDKQRELAEFVIDETFGVPGVGTVVAGTVKCGVITANTVLLLGGSGRRSREAAARVVAMDRERLRSGDRACVRFRFIQRPEYVTAGTRFVFREGRTKGIGIVVGTEHAPAPRSAAAAAAAAEGGGDADPRAIVGGGDPNRPDLLQADREREQALAEVGPASPGAGAGAGAGGAQAGEGVAAAAPVAVRG</sequence>
<accession>A0A2J8A1M3</accession>
<keyword evidence="1" id="KW-0547">Nucleotide-binding</keyword>
<evidence type="ECO:0000256" key="2">
    <source>
        <dbReference type="ARBA" id="ARBA00023134"/>
    </source>
</evidence>
<feature type="region of interest" description="Disordered" evidence="3">
    <location>
        <begin position="188"/>
        <end position="258"/>
    </location>
</feature>
<evidence type="ECO:0000256" key="3">
    <source>
        <dbReference type="SAM" id="MobiDB-lite"/>
    </source>
</evidence>
<dbReference type="InterPro" id="IPR009000">
    <property type="entry name" value="Transl_B-barrel_sf"/>
</dbReference>
<dbReference type="SUPFAM" id="SSF50465">
    <property type="entry name" value="EF-Tu/eEF-1alpha/eIF2-gamma C-terminal domain"/>
    <property type="match status" value="1"/>
</dbReference>
<keyword evidence="5" id="KW-1185">Reference proteome</keyword>
<feature type="compositionally biased region" description="Low complexity" evidence="3">
    <location>
        <begin position="245"/>
        <end position="258"/>
    </location>
</feature>
<reference evidence="4 5" key="1">
    <citation type="journal article" date="2017" name="Mol. Biol. Evol.">
        <title>The 4-celled Tetrabaena socialis nuclear genome reveals the essential components for genetic control of cell number at the origin of multicellularity in the volvocine lineage.</title>
        <authorList>
            <person name="Featherston J."/>
            <person name="Arakaki Y."/>
            <person name="Hanschen E.R."/>
            <person name="Ferris P.J."/>
            <person name="Michod R.E."/>
            <person name="Olson B.J.S.C."/>
            <person name="Nozaki H."/>
            <person name="Durand P.M."/>
        </authorList>
    </citation>
    <scope>NUCLEOTIDE SEQUENCE [LARGE SCALE GENOMIC DNA]</scope>
    <source>
        <strain evidence="4 5">NIES-571</strain>
    </source>
</reference>
<dbReference type="SUPFAM" id="SSF50447">
    <property type="entry name" value="Translation proteins"/>
    <property type="match status" value="1"/>
</dbReference>
<dbReference type="PANTHER" id="PTHR43721">
    <property type="entry name" value="ELONGATION FACTOR TU-RELATED"/>
    <property type="match status" value="1"/>
</dbReference>
<dbReference type="GO" id="GO:0003746">
    <property type="term" value="F:translation elongation factor activity"/>
    <property type="evidence" value="ECO:0007669"/>
    <property type="project" value="TreeGrafter"/>
</dbReference>
<comment type="caution">
    <text evidence="4">The sequence shown here is derived from an EMBL/GenBank/DDBJ whole genome shotgun (WGS) entry which is preliminary data.</text>
</comment>
<gene>
    <name evidence="4" type="ORF">TSOC_007188</name>
</gene>
<proteinExistence type="predicted"/>
<evidence type="ECO:0000313" key="5">
    <source>
        <dbReference type="Proteomes" id="UP000236333"/>
    </source>
</evidence>
<keyword evidence="2" id="KW-0342">GTP-binding</keyword>
<dbReference type="OrthoDB" id="248233at2759"/>
<dbReference type="InterPro" id="IPR050055">
    <property type="entry name" value="EF-Tu_GTPase"/>
</dbReference>
<dbReference type="InterPro" id="IPR009001">
    <property type="entry name" value="Transl_elong_EF1A/Init_IF2_C"/>
</dbReference>